<dbReference type="EnsemblPlants" id="evm.model.07.1769">
    <property type="protein sequence ID" value="cds.evm.model.07.1769"/>
    <property type="gene ID" value="evm.TU.07.1769"/>
</dbReference>
<evidence type="ECO:0000259" key="11">
    <source>
        <dbReference type="PROSITE" id="PS50011"/>
    </source>
</evidence>
<feature type="transmembrane region" description="Helical" evidence="10">
    <location>
        <begin position="585"/>
        <end position="608"/>
    </location>
</feature>
<keyword evidence="7 10" id="KW-0472">Membrane</keyword>
<evidence type="ECO:0000256" key="2">
    <source>
        <dbReference type="ARBA" id="ARBA00022614"/>
    </source>
</evidence>
<dbReference type="InterPro" id="IPR029058">
    <property type="entry name" value="AB_hydrolase_fold"/>
</dbReference>
<organism evidence="12 13">
    <name type="scientific">Cannabis sativa</name>
    <name type="common">Hemp</name>
    <name type="synonym">Marijuana</name>
    <dbReference type="NCBI Taxonomy" id="3483"/>
    <lineage>
        <taxon>Eukaryota</taxon>
        <taxon>Viridiplantae</taxon>
        <taxon>Streptophyta</taxon>
        <taxon>Embryophyta</taxon>
        <taxon>Tracheophyta</taxon>
        <taxon>Spermatophyta</taxon>
        <taxon>Magnoliopsida</taxon>
        <taxon>eudicotyledons</taxon>
        <taxon>Gunneridae</taxon>
        <taxon>Pentapetalae</taxon>
        <taxon>rosids</taxon>
        <taxon>fabids</taxon>
        <taxon>Rosales</taxon>
        <taxon>Cannabaceae</taxon>
        <taxon>Cannabis</taxon>
    </lineage>
</organism>
<dbReference type="InterPro" id="IPR011009">
    <property type="entry name" value="Kinase-like_dom_sf"/>
</dbReference>
<dbReference type="Pfam" id="PF00560">
    <property type="entry name" value="LRR_1"/>
    <property type="match status" value="2"/>
</dbReference>
<keyword evidence="9" id="KW-0325">Glycoprotein</keyword>
<evidence type="ECO:0000313" key="13">
    <source>
        <dbReference type="Proteomes" id="UP000596661"/>
    </source>
</evidence>
<keyword evidence="4" id="KW-0732">Signal</keyword>
<dbReference type="PANTHER" id="PTHR48006:SF84">
    <property type="entry name" value="REPEAT TRANSMEMBRANE PROTEIN KINASE, PUTATIVE, EXPRESSED-RELATED"/>
    <property type="match status" value="1"/>
</dbReference>
<keyword evidence="13" id="KW-1185">Reference proteome</keyword>
<dbReference type="InterPro" id="IPR051824">
    <property type="entry name" value="LRR_Rcpt-Like_S/T_Kinase"/>
</dbReference>
<dbReference type="Pfam" id="PF03959">
    <property type="entry name" value="FSH1"/>
    <property type="match status" value="1"/>
</dbReference>
<dbReference type="InterPro" id="IPR032675">
    <property type="entry name" value="LRR_dom_sf"/>
</dbReference>
<dbReference type="InterPro" id="IPR001611">
    <property type="entry name" value="Leu-rich_rpt"/>
</dbReference>
<evidence type="ECO:0000256" key="10">
    <source>
        <dbReference type="SAM" id="Phobius"/>
    </source>
</evidence>
<dbReference type="OMA" id="YSTQDFM"/>
<evidence type="ECO:0000256" key="6">
    <source>
        <dbReference type="ARBA" id="ARBA00022989"/>
    </source>
</evidence>
<dbReference type="InterPro" id="IPR000719">
    <property type="entry name" value="Prot_kinase_dom"/>
</dbReference>
<reference evidence="12" key="1">
    <citation type="submission" date="2018-11" db="EMBL/GenBank/DDBJ databases">
        <authorList>
            <person name="Grassa J C."/>
        </authorList>
    </citation>
    <scope>NUCLEOTIDE SEQUENCE [LARGE SCALE GENOMIC DNA]</scope>
</reference>
<proteinExistence type="predicted"/>
<accession>A0A803Q3U3</accession>
<keyword evidence="3 10" id="KW-0812">Transmembrane</keyword>
<evidence type="ECO:0000256" key="9">
    <source>
        <dbReference type="ARBA" id="ARBA00023180"/>
    </source>
</evidence>
<evidence type="ECO:0000256" key="5">
    <source>
        <dbReference type="ARBA" id="ARBA00022737"/>
    </source>
</evidence>
<name>A0A803Q3U3_CANSA</name>
<dbReference type="CDD" id="cd12087">
    <property type="entry name" value="TM_EGFR-like"/>
    <property type="match status" value="1"/>
</dbReference>
<dbReference type="Pfam" id="PF07714">
    <property type="entry name" value="PK_Tyr_Ser-Thr"/>
    <property type="match status" value="1"/>
</dbReference>
<dbReference type="GO" id="GO:0005524">
    <property type="term" value="F:ATP binding"/>
    <property type="evidence" value="ECO:0007669"/>
    <property type="project" value="InterPro"/>
</dbReference>
<dbReference type="Gene3D" id="1.10.510.10">
    <property type="entry name" value="Transferase(Phosphotransferase) domain 1"/>
    <property type="match status" value="1"/>
</dbReference>
<keyword evidence="6 10" id="KW-1133">Transmembrane helix</keyword>
<dbReference type="FunFam" id="3.80.10.10:FF:001001">
    <property type="entry name" value="Probable inactive leucine-rich repeat receptor-like protein kinase At3g03770"/>
    <property type="match status" value="1"/>
</dbReference>
<evidence type="ECO:0000256" key="7">
    <source>
        <dbReference type="ARBA" id="ARBA00023136"/>
    </source>
</evidence>
<dbReference type="Gene3D" id="3.40.50.1820">
    <property type="entry name" value="alpha/beta hydrolase"/>
    <property type="match status" value="1"/>
</dbReference>
<dbReference type="SUPFAM" id="SSF52058">
    <property type="entry name" value="L domain-like"/>
    <property type="match status" value="1"/>
</dbReference>
<dbReference type="GO" id="GO:0004672">
    <property type="term" value="F:protein kinase activity"/>
    <property type="evidence" value="ECO:0007669"/>
    <property type="project" value="InterPro"/>
</dbReference>
<evidence type="ECO:0000256" key="1">
    <source>
        <dbReference type="ARBA" id="ARBA00004479"/>
    </source>
</evidence>
<dbReference type="Gene3D" id="3.80.10.10">
    <property type="entry name" value="Ribonuclease Inhibitor"/>
    <property type="match status" value="2"/>
</dbReference>
<evidence type="ECO:0000256" key="8">
    <source>
        <dbReference type="ARBA" id="ARBA00023170"/>
    </source>
</evidence>
<feature type="domain" description="Protein kinase" evidence="11">
    <location>
        <begin position="674"/>
        <end position="948"/>
    </location>
</feature>
<dbReference type="FunFam" id="1.10.510.10:FF:000431">
    <property type="entry name" value="Putative inactive leucine-rich repeat receptor-like protein kinase"/>
    <property type="match status" value="1"/>
</dbReference>
<dbReference type="FunFam" id="3.80.10.10:FF:000155">
    <property type="entry name" value="Putative inactive leucine-rich repeat receptor-like protein kinase"/>
    <property type="match status" value="1"/>
</dbReference>
<dbReference type="Proteomes" id="UP000596661">
    <property type="component" value="Chromosome 7"/>
</dbReference>
<dbReference type="Gramene" id="evm.model.07.1769">
    <property type="protein sequence ID" value="cds.evm.model.07.1769"/>
    <property type="gene ID" value="evm.TU.07.1769"/>
</dbReference>
<evidence type="ECO:0000313" key="12">
    <source>
        <dbReference type="EnsemblPlants" id="cds.evm.model.07.1769"/>
    </source>
</evidence>
<comment type="subcellular location">
    <subcellularLocation>
        <location evidence="1">Membrane</location>
        <topology evidence="1">Single-pass type I membrane protein</topology>
    </subcellularLocation>
</comment>
<evidence type="ECO:0000256" key="4">
    <source>
        <dbReference type="ARBA" id="ARBA00022729"/>
    </source>
</evidence>
<dbReference type="AlphaFoldDB" id="A0A803Q3U3"/>
<dbReference type="PROSITE" id="PS50011">
    <property type="entry name" value="PROTEIN_KINASE_DOM"/>
    <property type="match status" value="1"/>
</dbReference>
<dbReference type="SUPFAM" id="SSF56112">
    <property type="entry name" value="Protein kinase-like (PK-like)"/>
    <property type="match status" value="1"/>
</dbReference>
<dbReference type="FunFam" id="3.30.200.20:FF:000285">
    <property type="entry name" value="Putative inactive leucine-rich repeat receptor-like protein kinase"/>
    <property type="match status" value="1"/>
</dbReference>
<dbReference type="PANTHER" id="PTHR48006">
    <property type="entry name" value="LEUCINE-RICH REPEAT-CONTAINING PROTEIN DDB_G0281931-RELATED"/>
    <property type="match status" value="1"/>
</dbReference>
<keyword evidence="5" id="KW-0677">Repeat</keyword>
<dbReference type="GO" id="GO:0016020">
    <property type="term" value="C:membrane"/>
    <property type="evidence" value="ECO:0007669"/>
    <property type="project" value="UniProtKB-SubCell"/>
</dbReference>
<protein>
    <recommendedName>
        <fullName evidence="11">Protein kinase domain-containing protein</fullName>
    </recommendedName>
</protein>
<sequence>MGSEASEKITKPKFLCLHGFRTNGQIMKTQIGKWPQSVLDRLDLTFLDAPFPAMGKSEVEGLFDPPYYEWFQFNKEFTELYNFEECLKYIEDFMVNNGPFDGLLGFSQGAILSAGLPGLQAKECSLHSKFSSQYCRGSAQNWDEKIKAFSALEAEFWAIYLALSSAVDLGWQEVHLLSDSSIAIKALSSPGDAQIGTDGAAKNARIASESAFLYQGEEQLQSSQTHTLLRVKRLLNYPTILSDWNNKTDFCNYEPNPYVTVVCYEGTITQLHMIGEKGAPLLPRNFSIDSFFSTLARLPNLKVVTFVSLGLWGPLSGTTSLASLTSLEIVNMSSNFLYGGIPRQVSSLTSLRTLILDNNMLAGKLPDSLTSLPLLTVLSLKNNSFNGSLPSSFAYLENLRILALSHNHFYGEVPDFSRLTNLQVLDLEDNAFGPKFPKLGNKLVTLVLSKNRFRSGLPAEVSSYYQLGRLDLSLNSFVGPFPSALLALPSITYLNVAGNKFTGMLFGNQSCNLDLKFVDLSSNLITGNVPECLNSNSKDKVVRYTKNCLSTSKQNQRPLQSCRTEALAVGILPEKRKQNQTSKTVLAIGIVGGTLVGLAIVCIIFLIYRRVNSKVISKSPTRSITENASTATGYTSKLISDARYISHTMKSGTFGLPGYRTFSLEELEEATNNFDTSAFMGKGSNGQMYRGLLKDGSYVAIRCLKMKRRHGTQNFMHHIELISKLRHRNLVSALGHCFECYLEDSSVSRIFLIFEYVPNGTLRSWISEPHSKRSLSWSQRISVAIGIAKGIQFLHTWFVPGVYRNNLKITDILLDYNFVAKISSYNIPLLVNNTGKKVNSSGSKEIIINTRMKDDEQSDVYDFGVILVEIIKGRPVKSEKQVDALRDQIQLAIATDRAARRSMVDPAVNRTCLDQSLKTMMEVCVRCLLQNPEERPSIEDVLWNLQYAAQVQDAWRGGESQTSSEGTSPI</sequence>
<dbReference type="InterPro" id="IPR005645">
    <property type="entry name" value="FSH-like_dom"/>
</dbReference>
<reference evidence="12" key="2">
    <citation type="submission" date="2021-03" db="UniProtKB">
        <authorList>
            <consortium name="EnsemblPlants"/>
        </authorList>
    </citation>
    <scope>IDENTIFICATION</scope>
</reference>
<dbReference type="InterPro" id="IPR001245">
    <property type="entry name" value="Ser-Thr/Tyr_kinase_cat_dom"/>
</dbReference>
<evidence type="ECO:0000256" key="3">
    <source>
        <dbReference type="ARBA" id="ARBA00022692"/>
    </source>
</evidence>
<dbReference type="Gene3D" id="3.30.200.20">
    <property type="entry name" value="Phosphorylase Kinase, domain 1"/>
    <property type="match status" value="1"/>
</dbReference>
<dbReference type="EMBL" id="UZAU01000675">
    <property type="status" value="NOT_ANNOTATED_CDS"/>
    <property type="molecule type" value="Genomic_DNA"/>
</dbReference>
<keyword evidence="8" id="KW-0675">Receptor</keyword>
<keyword evidence="2" id="KW-0433">Leucine-rich repeat</keyword>